<evidence type="ECO:0000256" key="6">
    <source>
        <dbReference type="ARBA" id="ARBA00022481"/>
    </source>
</evidence>
<dbReference type="InterPro" id="IPR013545">
    <property type="entry name" value="T2SS_protein-GspG_C"/>
</dbReference>
<keyword evidence="10 12" id="KW-0472">Membrane</keyword>
<evidence type="ECO:0000313" key="16">
    <source>
        <dbReference type="Proteomes" id="UP000044625"/>
    </source>
</evidence>
<evidence type="ECO:0000256" key="3">
    <source>
        <dbReference type="ARBA" id="ARBA00011180"/>
    </source>
</evidence>
<dbReference type="GO" id="GO:0005886">
    <property type="term" value="C:plasma membrane"/>
    <property type="evidence" value="ECO:0007669"/>
    <property type="project" value="UniProtKB-SubCell"/>
</dbReference>
<dbReference type="Proteomes" id="UP000045840">
    <property type="component" value="Unassembled WGS sequence"/>
</dbReference>
<evidence type="ECO:0000256" key="9">
    <source>
        <dbReference type="ARBA" id="ARBA00022989"/>
    </source>
</evidence>
<dbReference type="GO" id="GO:0015628">
    <property type="term" value="P:protein secretion by the type II secretion system"/>
    <property type="evidence" value="ECO:0007669"/>
    <property type="project" value="InterPro"/>
</dbReference>
<feature type="transmembrane region" description="Helical" evidence="12">
    <location>
        <begin position="12"/>
        <end position="33"/>
    </location>
</feature>
<accession>A0A0T9PAK5</accession>
<dbReference type="PRINTS" id="PR00813">
    <property type="entry name" value="BCTERIALGSPG"/>
</dbReference>
<keyword evidence="9 12" id="KW-1133">Transmembrane helix</keyword>
<dbReference type="InterPro" id="IPR000983">
    <property type="entry name" value="Bac_GSPG_pilin"/>
</dbReference>
<dbReference type="AlphaFoldDB" id="A0A0T9PAK5"/>
<evidence type="ECO:0000259" key="13">
    <source>
        <dbReference type="Pfam" id="PF08334"/>
    </source>
</evidence>
<evidence type="ECO:0000256" key="7">
    <source>
        <dbReference type="ARBA" id="ARBA00022519"/>
    </source>
</evidence>
<dbReference type="NCBIfam" id="TIGR02532">
    <property type="entry name" value="IV_pilin_GFxxxE"/>
    <property type="match status" value="1"/>
</dbReference>
<keyword evidence="6" id="KW-0488">Methylation</keyword>
<dbReference type="EMBL" id="CWJL01000015">
    <property type="protein sequence ID" value="CRY67829.1"/>
    <property type="molecule type" value="Genomic_DNA"/>
</dbReference>
<gene>
    <name evidence="14" type="primary">pulG</name>
    <name evidence="14" type="ORF">ERS008529_01451</name>
    <name evidence="15" type="ORF">ERS137968_02916</name>
</gene>
<dbReference type="RefSeq" id="WP_049611844.1">
    <property type="nucleotide sequence ID" value="NZ_CAWMMU010000015.1"/>
</dbReference>
<name>A0A0T9PAK5_9GAMM</name>
<dbReference type="PANTHER" id="PTHR30093:SF44">
    <property type="entry name" value="TYPE II SECRETION SYSTEM CORE PROTEIN G"/>
    <property type="match status" value="1"/>
</dbReference>
<evidence type="ECO:0000256" key="1">
    <source>
        <dbReference type="ARBA" id="ARBA00004377"/>
    </source>
</evidence>
<evidence type="ECO:0000256" key="10">
    <source>
        <dbReference type="ARBA" id="ARBA00023136"/>
    </source>
</evidence>
<comment type="function">
    <text evidence="11">Core component of the type II secretion system required for the energy-dependent secretion of extracellular factors such as proteases and toxins from the periplasm. Pseudopilin (pilin-like) protein that polymerizes to form the pseudopilus. Further polymerization triggers pseudopilus growth.</text>
</comment>
<dbReference type="InterPro" id="IPR010054">
    <property type="entry name" value="Type2_sec_GspG"/>
</dbReference>
<proteinExistence type="inferred from homology"/>
<evidence type="ECO:0000313" key="17">
    <source>
        <dbReference type="Proteomes" id="UP000045840"/>
    </source>
</evidence>
<dbReference type="Gene3D" id="3.30.700.10">
    <property type="entry name" value="Glycoprotein, Type 4 Pilin"/>
    <property type="match status" value="1"/>
</dbReference>
<keyword evidence="5" id="KW-1003">Cell membrane</keyword>
<evidence type="ECO:0000256" key="2">
    <source>
        <dbReference type="ARBA" id="ARBA00009984"/>
    </source>
</evidence>
<sequence>MSNIKTGGFTLLEIMVVIVILGLLASLTVPSLMSNKNRADKQKTLSDIASLENALEMYKLDNGAYPTELQGINALIIKPILLPIPKIYPQYGYIRRLPQDPWGSSYQMNNPGRYGEIDIFSAGPDRVLETEDDIGNWLN</sequence>
<comment type="subcellular location">
    <subcellularLocation>
        <location evidence="1">Cell inner membrane</location>
        <topology evidence="1">Single-pass membrane protein</topology>
    </subcellularLocation>
</comment>
<comment type="subunit">
    <text evidence="3">Type II secretion system is composed of four main components: the outer membrane complex, the inner membrane complex, the cytoplasmic secretion ATPase and the periplasm-spanning pseudopilus. Forms homomultimers.</text>
</comment>
<dbReference type="Proteomes" id="UP000044625">
    <property type="component" value="Unassembled WGS sequence"/>
</dbReference>
<evidence type="ECO:0000313" key="14">
    <source>
        <dbReference type="EMBL" id="CNH52169.1"/>
    </source>
</evidence>
<evidence type="ECO:0000256" key="4">
    <source>
        <dbReference type="ARBA" id="ARBA00020042"/>
    </source>
</evidence>
<reference evidence="15 16" key="2">
    <citation type="submission" date="2015-03" db="EMBL/GenBank/DDBJ databases">
        <authorList>
            <consortium name="Pathogen Informatics"/>
            <person name="Murphy D."/>
        </authorList>
    </citation>
    <scope>NUCLEOTIDE SEQUENCE [LARGE SCALE GENOMIC DNA]</scope>
    <source>
        <strain evidence="16">type strain: CIP110230</strain>
        <strain evidence="15">Type strain: CIP110230</strain>
    </source>
</reference>
<dbReference type="OrthoDB" id="9795612at2"/>
<dbReference type="Pfam" id="PF07963">
    <property type="entry name" value="N_methyl"/>
    <property type="match status" value="1"/>
</dbReference>
<dbReference type="InterPro" id="IPR045584">
    <property type="entry name" value="Pilin-like"/>
</dbReference>
<dbReference type="Pfam" id="PF08334">
    <property type="entry name" value="T2SSG"/>
    <property type="match status" value="1"/>
</dbReference>
<dbReference type="NCBIfam" id="TIGR01710">
    <property type="entry name" value="typeII_sec_gspG"/>
    <property type="match status" value="1"/>
</dbReference>
<dbReference type="PANTHER" id="PTHR30093">
    <property type="entry name" value="GENERAL SECRETION PATHWAY PROTEIN G"/>
    <property type="match status" value="1"/>
</dbReference>
<organism evidence="14 17">
    <name type="scientific">Yersinia pekkanenii</name>
    <dbReference type="NCBI Taxonomy" id="1288385"/>
    <lineage>
        <taxon>Bacteria</taxon>
        <taxon>Pseudomonadati</taxon>
        <taxon>Pseudomonadota</taxon>
        <taxon>Gammaproteobacteria</taxon>
        <taxon>Enterobacterales</taxon>
        <taxon>Yersiniaceae</taxon>
        <taxon>Yersinia</taxon>
    </lineage>
</organism>
<reference evidence="17" key="3">
    <citation type="submission" date="2015-03" db="EMBL/GenBank/DDBJ databases">
        <authorList>
            <consortium name="Pathogen Informatics"/>
        </authorList>
    </citation>
    <scope>NUCLEOTIDE SEQUENCE [LARGE SCALE GENOMIC DNA]</scope>
    <source>
        <strain evidence="17">A125KOH2</strain>
    </source>
</reference>
<evidence type="ECO:0000313" key="15">
    <source>
        <dbReference type="EMBL" id="CRY67829.1"/>
    </source>
</evidence>
<reference evidence="14" key="1">
    <citation type="submission" date="2015-03" db="EMBL/GenBank/DDBJ databases">
        <authorList>
            <person name="Murphy D."/>
        </authorList>
    </citation>
    <scope>NUCLEOTIDE SEQUENCE [LARGE SCALE GENOMIC DNA]</scope>
    <source>
        <strain evidence="14">A125KOH2</strain>
    </source>
</reference>
<comment type="similarity">
    <text evidence="2">Belongs to the GSP G family.</text>
</comment>
<evidence type="ECO:0000256" key="5">
    <source>
        <dbReference type="ARBA" id="ARBA00022475"/>
    </source>
</evidence>
<keyword evidence="7" id="KW-0997">Cell inner membrane</keyword>
<evidence type="ECO:0000256" key="12">
    <source>
        <dbReference type="SAM" id="Phobius"/>
    </source>
</evidence>
<evidence type="ECO:0000256" key="8">
    <source>
        <dbReference type="ARBA" id="ARBA00022692"/>
    </source>
</evidence>
<dbReference type="InterPro" id="IPR012902">
    <property type="entry name" value="N_methyl_site"/>
</dbReference>
<dbReference type="PROSITE" id="PS00409">
    <property type="entry name" value="PROKAR_NTER_METHYL"/>
    <property type="match status" value="1"/>
</dbReference>
<dbReference type="STRING" id="1288385.ERS137968_02916"/>
<keyword evidence="8 12" id="KW-0812">Transmembrane</keyword>
<dbReference type="EMBL" id="CQAZ01000010">
    <property type="protein sequence ID" value="CNH52169.1"/>
    <property type="molecule type" value="Genomic_DNA"/>
</dbReference>
<protein>
    <recommendedName>
        <fullName evidence="4">Type II secretion system core protein G</fullName>
    </recommendedName>
</protein>
<feature type="domain" description="Type II secretion system protein GspG C-terminal" evidence="13">
    <location>
        <begin position="32"/>
        <end position="137"/>
    </location>
</feature>
<dbReference type="SUPFAM" id="SSF54523">
    <property type="entry name" value="Pili subunits"/>
    <property type="match status" value="1"/>
</dbReference>
<keyword evidence="16" id="KW-1185">Reference proteome</keyword>
<evidence type="ECO:0000256" key="11">
    <source>
        <dbReference type="ARBA" id="ARBA00045631"/>
    </source>
</evidence>
<dbReference type="GO" id="GO:0015627">
    <property type="term" value="C:type II protein secretion system complex"/>
    <property type="evidence" value="ECO:0007669"/>
    <property type="project" value="InterPro"/>
</dbReference>